<dbReference type="PANTHER" id="PTHR23526">
    <property type="entry name" value="INTEGRAL MEMBRANE TRANSPORT PROTEIN-RELATED"/>
    <property type="match status" value="1"/>
</dbReference>
<dbReference type="InterPro" id="IPR052528">
    <property type="entry name" value="Sugar_transport-like"/>
</dbReference>
<name>A3ZN50_9BACT</name>
<dbReference type="OrthoDB" id="261353at2"/>
<feature type="transmembrane region" description="Helical" evidence="4">
    <location>
        <begin position="21"/>
        <end position="43"/>
    </location>
</feature>
<reference evidence="5 6" key="1">
    <citation type="submission" date="2006-02" db="EMBL/GenBank/DDBJ databases">
        <authorList>
            <person name="Amann R."/>
            <person name="Ferriera S."/>
            <person name="Johnson J."/>
            <person name="Kravitz S."/>
            <person name="Halpern A."/>
            <person name="Remington K."/>
            <person name="Beeson K."/>
            <person name="Tran B."/>
            <person name="Rogers Y.-H."/>
            <person name="Friedman R."/>
            <person name="Venter J.C."/>
        </authorList>
    </citation>
    <scope>NUCLEOTIDE SEQUENCE [LARGE SCALE GENOMIC DNA]</scope>
    <source>
        <strain evidence="5 6">DSM 3645</strain>
    </source>
</reference>
<evidence type="ECO:0000256" key="2">
    <source>
        <dbReference type="ARBA" id="ARBA00022989"/>
    </source>
</evidence>
<keyword evidence="3 4" id="KW-0472">Membrane</keyword>
<feature type="transmembrane region" description="Helical" evidence="4">
    <location>
        <begin position="238"/>
        <end position="257"/>
    </location>
</feature>
<comment type="caution">
    <text evidence="5">The sequence shown here is derived from an EMBL/GenBank/DDBJ whole genome shotgun (WGS) entry which is preliminary data.</text>
</comment>
<feature type="transmembrane region" description="Helical" evidence="4">
    <location>
        <begin position="188"/>
        <end position="210"/>
    </location>
</feature>
<sequence>MLAADSVTSADRRRAISAASANAGVWAFGNGVISTSVVTYLALELGASSALIAWIIAAPQLAGVLRWFGPRILASFRGHRLPCLLFYFASVVLLLLLPTTAYPGVLPSKSLSLVALVLCWCLYHLCEYLGTICLWSWFARLIPGRFYGRFSGRRELWLNIGRLVGFVTVSALDIWYRQQYVAAPRLPLLLILAAGGALLLGAALIPLLGMSDVPARFGDRKPLPAGEALLHSRPLRRLLIYGVCFSAANGVSSALGWSYVHKALGLSLALVLGSQALMRLGQPILAPWCGRIVDRVGCRGLMIACQLTVALAPLLYLGGAWGYVASYVALIAYVGTNVALAAMMLRIAGPKQASANISVYFGLTGVVYAVSVLIDGALADRLIPAAIRGDAAAYFPYFLTAWILRSAAAIPLLFLLEPPIEAETRSNR</sequence>
<dbReference type="SUPFAM" id="SSF103473">
    <property type="entry name" value="MFS general substrate transporter"/>
    <property type="match status" value="1"/>
</dbReference>
<dbReference type="PANTHER" id="PTHR23526:SF2">
    <property type="entry name" value="MAJOR FACILITATOR SUPERFAMILY (MFS) PROFILE DOMAIN-CONTAINING PROTEIN"/>
    <property type="match status" value="1"/>
</dbReference>
<keyword evidence="1 4" id="KW-0812">Transmembrane</keyword>
<dbReference type="STRING" id="314230.DSM3645_01655"/>
<feature type="transmembrane region" description="Helical" evidence="4">
    <location>
        <begin position="156"/>
        <end position="176"/>
    </location>
</feature>
<evidence type="ECO:0000313" key="6">
    <source>
        <dbReference type="Proteomes" id="UP000004358"/>
    </source>
</evidence>
<evidence type="ECO:0000256" key="1">
    <source>
        <dbReference type="ARBA" id="ARBA00022692"/>
    </source>
</evidence>
<proteinExistence type="predicted"/>
<dbReference type="RefSeq" id="WP_002650222.1">
    <property type="nucleotide sequence ID" value="NZ_AANZ01000002.1"/>
</dbReference>
<evidence type="ECO:0000256" key="3">
    <source>
        <dbReference type="ARBA" id="ARBA00023136"/>
    </source>
</evidence>
<accession>A3ZN50</accession>
<dbReference type="GO" id="GO:0022857">
    <property type="term" value="F:transmembrane transporter activity"/>
    <property type="evidence" value="ECO:0007669"/>
    <property type="project" value="InterPro"/>
</dbReference>
<feature type="transmembrane region" description="Helical" evidence="4">
    <location>
        <begin position="394"/>
        <end position="416"/>
    </location>
</feature>
<organism evidence="5 6">
    <name type="scientific">Blastopirellula marina DSM 3645</name>
    <dbReference type="NCBI Taxonomy" id="314230"/>
    <lineage>
        <taxon>Bacteria</taxon>
        <taxon>Pseudomonadati</taxon>
        <taxon>Planctomycetota</taxon>
        <taxon>Planctomycetia</taxon>
        <taxon>Pirellulales</taxon>
        <taxon>Pirellulaceae</taxon>
        <taxon>Blastopirellula</taxon>
    </lineage>
</organism>
<dbReference type="Gene3D" id="1.20.1250.20">
    <property type="entry name" value="MFS general substrate transporter like domains"/>
    <property type="match status" value="1"/>
</dbReference>
<dbReference type="HOGENOM" id="CLU_603893_0_0_0"/>
<evidence type="ECO:0008006" key="7">
    <source>
        <dbReference type="Google" id="ProtNLM"/>
    </source>
</evidence>
<evidence type="ECO:0000313" key="5">
    <source>
        <dbReference type="EMBL" id="EAQ82379.1"/>
    </source>
</evidence>
<dbReference type="InterPro" id="IPR036259">
    <property type="entry name" value="MFS_trans_sf"/>
</dbReference>
<dbReference type="Pfam" id="PF07690">
    <property type="entry name" value="MFS_1"/>
    <property type="match status" value="1"/>
</dbReference>
<feature type="transmembrane region" description="Helical" evidence="4">
    <location>
        <begin position="324"/>
        <end position="345"/>
    </location>
</feature>
<dbReference type="InterPro" id="IPR011701">
    <property type="entry name" value="MFS"/>
</dbReference>
<feature type="transmembrane region" description="Helical" evidence="4">
    <location>
        <begin position="49"/>
        <end position="69"/>
    </location>
</feature>
<feature type="transmembrane region" description="Helical" evidence="4">
    <location>
        <begin position="81"/>
        <end position="101"/>
    </location>
</feature>
<feature type="transmembrane region" description="Helical" evidence="4">
    <location>
        <begin position="113"/>
        <end position="135"/>
    </location>
</feature>
<feature type="transmembrane region" description="Helical" evidence="4">
    <location>
        <begin position="357"/>
        <end position="374"/>
    </location>
</feature>
<dbReference type="EMBL" id="AANZ01000002">
    <property type="protein sequence ID" value="EAQ82379.1"/>
    <property type="molecule type" value="Genomic_DNA"/>
</dbReference>
<dbReference type="Proteomes" id="UP000004358">
    <property type="component" value="Unassembled WGS sequence"/>
</dbReference>
<evidence type="ECO:0000256" key="4">
    <source>
        <dbReference type="SAM" id="Phobius"/>
    </source>
</evidence>
<keyword evidence="2 4" id="KW-1133">Transmembrane helix</keyword>
<protein>
    <recommendedName>
        <fullName evidence="7">MFS transporter</fullName>
    </recommendedName>
</protein>
<dbReference type="AlphaFoldDB" id="A3ZN50"/>
<gene>
    <name evidence="5" type="ORF">DSM3645_01655</name>
</gene>